<dbReference type="Proteomes" id="UP000422569">
    <property type="component" value="Chromosome"/>
</dbReference>
<sequence>MRKLRQEFSQSAQREKILAPRPFCQEPASLSVGILNWPRPGVARRDRSSDLRLRRQPLRFDA</sequence>
<gene>
    <name evidence="1" type="ORF">F7D14_10290</name>
</gene>
<accession>A0A6B8LZF7</accession>
<dbReference type="KEGG" id="mpar:F7D14_10290"/>
<evidence type="ECO:0000313" key="1">
    <source>
        <dbReference type="EMBL" id="QGM97817.1"/>
    </source>
</evidence>
<organism evidence="1 2">
    <name type="scientific">Methylocystis parvus</name>
    <dbReference type="NCBI Taxonomy" id="134"/>
    <lineage>
        <taxon>Bacteria</taxon>
        <taxon>Pseudomonadati</taxon>
        <taxon>Pseudomonadota</taxon>
        <taxon>Alphaproteobacteria</taxon>
        <taxon>Hyphomicrobiales</taxon>
        <taxon>Methylocystaceae</taxon>
        <taxon>Methylocystis</taxon>
    </lineage>
</organism>
<reference evidence="1 2" key="1">
    <citation type="submission" date="2019-09" db="EMBL/GenBank/DDBJ databases">
        <title>Isolation and complete genome sequencing of Methylocystis species.</title>
        <authorList>
            <person name="Rumah B.L."/>
            <person name="Stead C.E."/>
            <person name="Stevens B.C."/>
            <person name="Minton N.P."/>
            <person name="Grosse-Honebrink A."/>
            <person name="Zhang Y."/>
        </authorList>
    </citation>
    <scope>NUCLEOTIDE SEQUENCE [LARGE SCALE GENOMIC DNA]</scope>
    <source>
        <strain evidence="1 2">BRCS2</strain>
    </source>
</reference>
<name>A0A6B8LZF7_9HYPH</name>
<dbReference type="AlphaFoldDB" id="A0A6B8LZF7"/>
<keyword evidence="2" id="KW-1185">Reference proteome</keyword>
<protein>
    <submittedName>
        <fullName evidence="1">Uncharacterized protein</fullName>
    </submittedName>
</protein>
<dbReference type="EMBL" id="CP044331">
    <property type="protein sequence ID" value="QGM97817.1"/>
    <property type="molecule type" value="Genomic_DNA"/>
</dbReference>
<evidence type="ECO:0000313" key="2">
    <source>
        <dbReference type="Proteomes" id="UP000422569"/>
    </source>
</evidence>
<proteinExistence type="predicted"/>